<comment type="similarity">
    <text evidence="2">Belongs to the metallo-dependent hydrolases superfamily. Peptidase M19 family.</text>
</comment>
<dbReference type="PANTHER" id="PTHR10443">
    <property type="entry name" value="MICROSOMAL DIPEPTIDASE"/>
    <property type="match status" value="1"/>
</dbReference>
<name>A0A9P5KXZ7_PENCR</name>
<organism evidence="3 4">
    <name type="scientific">Penicillium crustosum</name>
    <name type="common">Blue mold fungus</name>
    <dbReference type="NCBI Taxonomy" id="36656"/>
    <lineage>
        <taxon>Eukaryota</taxon>
        <taxon>Fungi</taxon>
        <taxon>Dikarya</taxon>
        <taxon>Ascomycota</taxon>
        <taxon>Pezizomycotina</taxon>
        <taxon>Eurotiomycetes</taxon>
        <taxon>Eurotiomycetidae</taxon>
        <taxon>Eurotiales</taxon>
        <taxon>Aspergillaceae</taxon>
        <taxon>Penicillium</taxon>
    </lineage>
</organism>
<keyword evidence="2" id="KW-0862">Zinc</keyword>
<keyword evidence="2" id="KW-0645">Protease</keyword>
<dbReference type="SUPFAM" id="SSF51556">
    <property type="entry name" value="Metallo-dependent hydrolases"/>
    <property type="match status" value="1"/>
</dbReference>
<evidence type="ECO:0000256" key="2">
    <source>
        <dbReference type="RuleBase" id="RU341113"/>
    </source>
</evidence>
<dbReference type="InterPro" id="IPR032466">
    <property type="entry name" value="Metal_Hydrolase"/>
</dbReference>
<reference evidence="3" key="1">
    <citation type="submission" date="2020-02" db="EMBL/GenBank/DDBJ databases">
        <authorList>
            <person name="Lichtner F.J."/>
        </authorList>
    </citation>
    <scope>NUCLEOTIDE SEQUENCE</scope>
    <source>
        <strain evidence="3">G10</strain>
    </source>
</reference>
<dbReference type="OrthoDB" id="445695at2759"/>
<dbReference type="InterPro" id="IPR008257">
    <property type="entry name" value="Pept_M19"/>
</dbReference>
<keyword evidence="4" id="KW-1185">Reference proteome</keyword>
<comment type="caution">
    <text evidence="3">The sequence shown here is derived from an EMBL/GenBank/DDBJ whole genome shotgun (WGS) entry which is preliminary data.</text>
</comment>
<keyword evidence="2" id="KW-0479">Metal-binding</keyword>
<dbReference type="EMBL" id="JAAOZQ010000040">
    <property type="protein sequence ID" value="KAF7523975.1"/>
    <property type="molecule type" value="Genomic_DNA"/>
</dbReference>
<evidence type="ECO:0000313" key="3">
    <source>
        <dbReference type="EMBL" id="KAF7523975.1"/>
    </source>
</evidence>
<dbReference type="PROSITE" id="PS51365">
    <property type="entry name" value="RENAL_DIPEPTIDASE_2"/>
    <property type="match status" value="1"/>
</dbReference>
<dbReference type="AlphaFoldDB" id="A0A9P5KXZ7"/>
<dbReference type="Gene3D" id="3.20.20.140">
    <property type="entry name" value="Metal-dependent hydrolases"/>
    <property type="match status" value="1"/>
</dbReference>
<proteinExistence type="inferred from homology"/>
<dbReference type="Pfam" id="PF01244">
    <property type="entry name" value="Peptidase_M19"/>
    <property type="match status" value="1"/>
</dbReference>
<comment type="cofactor">
    <cofactor evidence="2">
        <name>Zn(2+)</name>
        <dbReference type="ChEBI" id="CHEBI:29105"/>
    </cofactor>
</comment>
<dbReference type="GO" id="GO:0070573">
    <property type="term" value="F:metallodipeptidase activity"/>
    <property type="evidence" value="ECO:0007669"/>
    <property type="project" value="InterPro"/>
</dbReference>
<dbReference type="GO" id="GO:0046872">
    <property type="term" value="F:metal ion binding"/>
    <property type="evidence" value="ECO:0007669"/>
    <property type="project" value="UniProtKB-UniRule"/>
</dbReference>
<keyword evidence="1 2" id="KW-0224">Dipeptidase</keyword>
<sequence length="332" mass="37043">MVTEDEARQIYNDCIHFDSLLVAKPGETNFEALHKSGITAASWTISIWENFEQSIKKVIQWKKWFEEYSNIITQIYTVEDVRRAKKEGKAGVLLSWQNTAGIEDQLDYLRVFRDLGVRKLQLTYNTQNYSGAGYTELNDSGLTGFGREVIDEMAKLGMIVDLSHVGEKTSEDAINYSSKPVCFSHAFPRGLSDHPRNKPDALLKLCAQKGGYIGVNCFGPHLPNGNDSTIDDYVACLDYAIAVCGEGHVGIGADNADGYARPSPFMDWANRDKGYARRSTPWGTSAKVVKPLGSLEERPELAPAMARAGWSEQKIRKVLGENWLTYMEKVIG</sequence>
<dbReference type="EC" id="3.4.13.19" evidence="2"/>
<dbReference type="Proteomes" id="UP000701341">
    <property type="component" value="Unassembled WGS sequence"/>
</dbReference>
<dbReference type="PANTHER" id="PTHR10443:SF12">
    <property type="entry name" value="DIPEPTIDASE"/>
    <property type="match status" value="1"/>
</dbReference>
<dbReference type="GO" id="GO:0006508">
    <property type="term" value="P:proteolysis"/>
    <property type="evidence" value="ECO:0007669"/>
    <property type="project" value="UniProtKB-KW"/>
</dbReference>
<protein>
    <recommendedName>
        <fullName evidence="2">Dipeptidase</fullName>
        <ecNumber evidence="2">3.4.13.19</ecNumber>
    </recommendedName>
</protein>
<gene>
    <name evidence="3" type="ORF">PCG10_006280</name>
</gene>
<keyword evidence="2" id="KW-0378">Hydrolase</keyword>
<comment type="catalytic activity">
    <reaction evidence="2">
        <text>an L-aminoacyl-L-amino acid + H2O = 2 an L-alpha-amino acid</text>
        <dbReference type="Rhea" id="RHEA:48940"/>
        <dbReference type="ChEBI" id="CHEBI:15377"/>
        <dbReference type="ChEBI" id="CHEBI:59869"/>
        <dbReference type="ChEBI" id="CHEBI:77460"/>
        <dbReference type="EC" id="3.4.13.19"/>
    </reaction>
</comment>
<evidence type="ECO:0000256" key="1">
    <source>
        <dbReference type="ARBA" id="ARBA00022997"/>
    </source>
</evidence>
<evidence type="ECO:0000313" key="4">
    <source>
        <dbReference type="Proteomes" id="UP000701341"/>
    </source>
</evidence>
<accession>A0A9P5KXZ7</accession>
<keyword evidence="2" id="KW-0482">Metalloprotease</keyword>